<comment type="subcellular location">
    <subcellularLocation>
        <location evidence="6">Cytoplasm</location>
    </subcellularLocation>
    <subcellularLocation>
        <location evidence="6">Cell membrane</location>
        <topology evidence="6">Peripheral membrane protein</topology>
    </subcellularLocation>
</comment>
<dbReference type="GO" id="GO:0003924">
    <property type="term" value="F:GTPase activity"/>
    <property type="evidence" value="ECO:0007669"/>
    <property type="project" value="UniProtKB-UniRule"/>
</dbReference>
<feature type="domain" description="KH type-2" evidence="9">
    <location>
        <begin position="208"/>
        <end position="285"/>
    </location>
</feature>
<dbReference type="GO" id="GO:0005829">
    <property type="term" value="C:cytosol"/>
    <property type="evidence" value="ECO:0007669"/>
    <property type="project" value="TreeGrafter"/>
</dbReference>
<proteinExistence type="inferred from homology"/>
<dbReference type="PANTHER" id="PTHR42698">
    <property type="entry name" value="GTPASE ERA"/>
    <property type="match status" value="1"/>
</dbReference>
<feature type="binding site" evidence="6">
    <location>
        <begin position="63"/>
        <end position="67"/>
    </location>
    <ligand>
        <name>GTP</name>
        <dbReference type="ChEBI" id="CHEBI:37565"/>
    </ligand>
</feature>
<evidence type="ECO:0000259" key="10">
    <source>
        <dbReference type="PROSITE" id="PS51713"/>
    </source>
</evidence>
<dbReference type="EMBL" id="DRTT01000143">
    <property type="protein sequence ID" value="HHF98874.1"/>
    <property type="molecule type" value="Genomic_DNA"/>
</dbReference>
<keyword evidence="6" id="KW-0472">Membrane</keyword>
<comment type="caution">
    <text evidence="11">The sequence shown here is derived from an EMBL/GenBank/DDBJ whole genome shotgun (WGS) entry which is preliminary data.</text>
</comment>
<evidence type="ECO:0000256" key="2">
    <source>
        <dbReference type="ARBA" id="ARBA00020484"/>
    </source>
</evidence>
<dbReference type="GO" id="GO:0005525">
    <property type="term" value="F:GTP binding"/>
    <property type="evidence" value="ECO:0007669"/>
    <property type="project" value="UniProtKB-UniRule"/>
</dbReference>
<feature type="region of interest" description="G5" evidence="7">
    <location>
        <begin position="156"/>
        <end position="158"/>
    </location>
</feature>
<dbReference type="PRINTS" id="PR00326">
    <property type="entry name" value="GTP1OBG"/>
</dbReference>
<keyword evidence="5 6" id="KW-0342">GTP-binding</keyword>
<dbReference type="NCBIfam" id="TIGR00436">
    <property type="entry name" value="era"/>
    <property type="match status" value="1"/>
</dbReference>
<feature type="region of interest" description="G4" evidence="7">
    <location>
        <begin position="127"/>
        <end position="130"/>
    </location>
</feature>
<dbReference type="FunFam" id="3.30.300.20:FF:000003">
    <property type="entry name" value="GTPase Era"/>
    <property type="match status" value="1"/>
</dbReference>
<dbReference type="InterPro" id="IPR006073">
    <property type="entry name" value="GTP-bd"/>
</dbReference>
<feature type="binding site" evidence="6">
    <location>
        <begin position="127"/>
        <end position="130"/>
    </location>
    <ligand>
        <name>GTP</name>
        <dbReference type="ChEBI" id="CHEBI:37565"/>
    </ligand>
</feature>
<dbReference type="CDD" id="cd04163">
    <property type="entry name" value="Era"/>
    <property type="match status" value="1"/>
</dbReference>
<keyword evidence="6" id="KW-1003">Cell membrane</keyword>
<dbReference type="Pfam" id="PF07650">
    <property type="entry name" value="KH_2"/>
    <property type="match status" value="1"/>
</dbReference>
<dbReference type="NCBIfam" id="NF000908">
    <property type="entry name" value="PRK00089.1"/>
    <property type="match status" value="1"/>
</dbReference>
<evidence type="ECO:0000256" key="6">
    <source>
        <dbReference type="HAMAP-Rule" id="MF_00367"/>
    </source>
</evidence>
<comment type="similarity">
    <text evidence="1 6 7 8">Belongs to the TRAFAC class TrmE-Era-EngA-EngB-Septin-like GTPase superfamily. Era GTPase family.</text>
</comment>
<evidence type="ECO:0000313" key="11">
    <source>
        <dbReference type="EMBL" id="HHF98874.1"/>
    </source>
</evidence>
<dbReference type="Pfam" id="PF01926">
    <property type="entry name" value="MMR_HSR1"/>
    <property type="match status" value="1"/>
</dbReference>
<dbReference type="GO" id="GO:0005886">
    <property type="term" value="C:plasma membrane"/>
    <property type="evidence" value="ECO:0007669"/>
    <property type="project" value="UniProtKB-SubCell"/>
</dbReference>
<dbReference type="InterPro" id="IPR030388">
    <property type="entry name" value="G_ERA_dom"/>
</dbReference>
<dbReference type="AlphaFoldDB" id="A0A7V5HZP0"/>
<dbReference type="InterPro" id="IPR004044">
    <property type="entry name" value="KH_dom_type_2"/>
</dbReference>
<dbReference type="InterPro" id="IPR015946">
    <property type="entry name" value="KH_dom-like_a/b"/>
</dbReference>
<name>A0A7V5HZP0_UNCAE</name>
<organism evidence="11">
    <name type="scientific">Aerophobetes bacterium</name>
    <dbReference type="NCBI Taxonomy" id="2030807"/>
    <lineage>
        <taxon>Bacteria</taxon>
        <taxon>Candidatus Aerophobota</taxon>
    </lineage>
</organism>
<evidence type="ECO:0000256" key="5">
    <source>
        <dbReference type="ARBA" id="ARBA00023134"/>
    </source>
</evidence>
<evidence type="ECO:0000256" key="4">
    <source>
        <dbReference type="ARBA" id="ARBA00022884"/>
    </source>
</evidence>
<dbReference type="HAMAP" id="MF_00367">
    <property type="entry name" value="GTPase_Era"/>
    <property type="match status" value="1"/>
</dbReference>
<feature type="binding site" evidence="6">
    <location>
        <begin position="16"/>
        <end position="23"/>
    </location>
    <ligand>
        <name>GTP</name>
        <dbReference type="ChEBI" id="CHEBI:37565"/>
    </ligand>
</feature>
<keyword evidence="6" id="KW-0699">rRNA-binding</keyword>
<accession>A0A7V5HZP0</accession>
<dbReference type="InterPro" id="IPR027417">
    <property type="entry name" value="P-loop_NTPase"/>
</dbReference>
<protein>
    <recommendedName>
        <fullName evidence="2 6">GTPase Era</fullName>
    </recommendedName>
</protein>
<evidence type="ECO:0000259" key="9">
    <source>
        <dbReference type="PROSITE" id="PS50823"/>
    </source>
</evidence>
<feature type="domain" description="Era-type G" evidence="10">
    <location>
        <begin position="8"/>
        <end position="177"/>
    </location>
</feature>
<keyword evidence="3 6" id="KW-0547">Nucleotide-binding</keyword>
<dbReference type="Proteomes" id="UP000886070">
    <property type="component" value="Unassembled WGS sequence"/>
</dbReference>
<gene>
    <name evidence="6" type="primary">era</name>
    <name evidence="11" type="ORF">ENL39_05240</name>
</gene>
<evidence type="ECO:0000256" key="7">
    <source>
        <dbReference type="PROSITE-ProRule" id="PRU01050"/>
    </source>
</evidence>
<dbReference type="InterPro" id="IPR005662">
    <property type="entry name" value="GTPase_Era-like"/>
</dbReference>
<evidence type="ECO:0000256" key="3">
    <source>
        <dbReference type="ARBA" id="ARBA00022741"/>
    </source>
</evidence>
<comment type="function">
    <text evidence="6">An essential GTPase that binds both GDP and GTP, with rapid nucleotide exchange. Plays a role in 16S rRNA processing and 30S ribosomal subunit biogenesis and possibly also in cell cycle regulation and energy metabolism.</text>
</comment>
<dbReference type="Gene3D" id="3.40.50.300">
    <property type="entry name" value="P-loop containing nucleotide triphosphate hydrolases"/>
    <property type="match status" value="1"/>
</dbReference>
<keyword evidence="6" id="KW-0963">Cytoplasm</keyword>
<dbReference type="CDD" id="cd22534">
    <property type="entry name" value="KH-II_Era"/>
    <property type="match status" value="1"/>
</dbReference>
<keyword evidence="4 6" id="KW-0694">RNA-binding</keyword>
<dbReference type="InterPro" id="IPR005225">
    <property type="entry name" value="Small_GTP-bd"/>
</dbReference>
<reference evidence="11" key="1">
    <citation type="journal article" date="2020" name="mSystems">
        <title>Genome- and Community-Level Interaction Insights into Carbon Utilization and Element Cycling Functions of Hydrothermarchaeota in Hydrothermal Sediment.</title>
        <authorList>
            <person name="Zhou Z."/>
            <person name="Liu Y."/>
            <person name="Xu W."/>
            <person name="Pan J."/>
            <person name="Luo Z.H."/>
            <person name="Li M."/>
        </authorList>
    </citation>
    <scope>NUCLEOTIDE SEQUENCE [LARGE SCALE GENOMIC DNA]</scope>
    <source>
        <strain evidence="11">HyVt-92</strain>
    </source>
</reference>
<dbReference type="PROSITE" id="PS51713">
    <property type="entry name" value="G_ERA"/>
    <property type="match status" value="1"/>
</dbReference>
<sequence>MQQETNFKAGFVTLVGKPNVGKSTLLNKLVGEKITIVSPRPQTTRNIIKGIITFKEAQIIFVDTPGLIETEKAPTPVDKKIIEETLMGMEGVDVVVFVADEREPSPEDFFIMEHLKKVKKPVILCVNKLDKIKQQKALHLIETYKKHFSFNVCIPISAKRGSNLSILVGEIINFLPFHPPYYSSDTITDQMERVLVAELIREKIFELTRQEIPYSVMTKVEEFTERSDNLIYISATIYVEHSSQKGIIIGKKGSMIKKIGQLARREIENRLGCRIYLDLRVGVKKNWRKNIESLKEIGFDKIK</sequence>
<feature type="region of interest" description="G2" evidence="7">
    <location>
        <begin position="42"/>
        <end position="46"/>
    </location>
</feature>
<dbReference type="NCBIfam" id="TIGR00231">
    <property type="entry name" value="small_GTP"/>
    <property type="match status" value="1"/>
</dbReference>
<feature type="region of interest" description="G3" evidence="7">
    <location>
        <begin position="63"/>
        <end position="66"/>
    </location>
</feature>
<dbReference type="GO" id="GO:0043024">
    <property type="term" value="F:ribosomal small subunit binding"/>
    <property type="evidence" value="ECO:0007669"/>
    <property type="project" value="TreeGrafter"/>
</dbReference>
<evidence type="ECO:0000256" key="8">
    <source>
        <dbReference type="RuleBase" id="RU003761"/>
    </source>
</evidence>
<dbReference type="GO" id="GO:0070181">
    <property type="term" value="F:small ribosomal subunit rRNA binding"/>
    <property type="evidence" value="ECO:0007669"/>
    <property type="project" value="UniProtKB-UniRule"/>
</dbReference>
<comment type="subunit">
    <text evidence="6">Monomer.</text>
</comment>
<dbReference type="PANTHER" id="PTHR42698:SF1">
    <property type="entry name" value="GTPASE ERA, MITOCHONDRIAL"/>
    <property type="match status" value="1"/>
</dbReference>
<dbReference type="Gene3D" id="3.30.300.20">
    <property type="match status" value="1"/>
</dbReference>
<dbReference type="PROSITE" id="PS50823">
    <property type="entry name" value="KH_TYPE_2"/>
    <property type="match status" value="1"/>
</dbReference>
<dbReference type="GO" id="GO:0000028">
    <property type="term" value="P:ribosomal small subunit assembly"/>
    <property type="evidence" value="ECO:0007669"/>
    <property type="project" value="TreeGrafter"/>
</dbReference>
<feature type="region of interest" description="G1" evidence="7">
    <location>
        <begin position="16"/>
        <end position="23"/>
    </location>
</feature>
<keyword evidence="6" id="KW-0690">Ribosome biogenesis</keyword>
<dbReference type="SUPFAM" id="SSF52540">
    <property type="entry name" value="P-loop containing nucleoside triphosphate hydrolases"/>
    <property type="match status" value="1"/>
</dbReference>
<evidence type="ECO:0000256" key="1">
    <source>
        <dbReference type="ARBA" id="ARBA00007921"/>
    </source>
</evidence>